<name>A0A9D9E1J4_9FIRM</name>
<keyword evidence="3" id="KW-0378">Hydrolase</keyword>
<dbReference type="PANTHER" id="PTHR30383">
    <property type="entry name" value="THIOESTERASE 1/PROTEASE 1/LYSOPHOSPHOLIPASE L1"/>
    <property type="match status" value="1"/>
</dbReference>
<feature type="signal peptide" evidence="1">
    <location>
        <begin position="1"/>
        <end position="21"/>
    </location>
</feature>
<sequence>MKKNILIGILASIMISSTVFAGEYSANTVINGYMTSSRPNPIYNTNPYNISTYAGVGEGGSLKLFAGGEIINIPLSTPLYKLSDSYKDKIVNKDGVWGVERNIGVYEFTGSENWEVYNKNSYKNDSTTLFICDAPISTTIHNGYSTHFDVLSDSAQKTSIYDGISFSPDSSKIIMRFMNVRGINSVDTIKSFLYNQNINGSPIKLFYFLEEPTFEAFDEDLQIKLNASLTSDNIHNIGFTDKNLQKIDIYTDTYVNDSIFSVNTFGDKNVDMLLAGVTDLNIYNGDDNDYFIEKIISDKYSLKIYIKDNNENTYLGELVYSQCDFIKDKNTEIVFESDNDDSETSIKMQINLSKTKIPFGEFYLLSEDSIPISDNCKTDIKTVLPNKVYYTGKGNSNVYLSNTVVSGKNKANSQFDINTKNKNYIFDKNKIKPLENSENLIVNYSVDNKVNSSFEFEYIPDKDIERDINVMFLGDSIINQDYYSKYLKEMFKEDNVNINLIGTRGSDDNKHEGRGGWSAYNYCHDKSAMGYTNPFLNSENKFDFEYYMKSNNLEKPDYVVLNLGINDLNLVGHNSYEEIFENFNTIIDSIHKYDKNIFIIINTPVLLYETETTNNAKNTRLNFNQVLMEEYKNKENILVCPAYLVLNPRTDYKLLEQVLNEDNQNTTMIVNDTTHPNIYGYKNMANITYTYIKYIETVLNN</sequence>
<evidence type="ECO:0000313" key="4">
    <source>
        <dbReference type="Proteomes" id="UP000823611"/>
    </source>
</evidence>
<dbReference type="PANTHER" id="PTHR30383:SF5">
    <property type="entry name" value="SGNH HYDROLASE-TYPE ESTERASE DOMAIN-CONTAINING PROTEIN"/>
    <property type="match status" value="1"/>
</dbReference>
<feature type="domain" description="SGNH hydrolase-type esterase" evidence="2">
    <location>
        <begin position="472"/>
        <end position="682"/>
    </location>
</feature>
<dbReference type="EMBL" id="JADIMX010000161">
    <property type="protein sequence ID" value="MBO8435299.1"/>
    <property type="molecule type" value="Genomic_DNA"/>
</dbReference>
<evidence type="ECO:0000259" key="2">
    <source>
        <dbReference type="Pfam" id="PF13472"/>
    </source>
</evidence>
<keyword evidence="1" id="KW-0732">Signal</keyword>
<dbReference type="Proteomes" id="UP000823611">
    <property type="component" value="Unassembled WGS sequence"/>
</dbReference>
<reference evidence="3" key="2">
    <citation type="journal article" date="2021" name="PeerJ">
        <title>Extensive microbial diversity within the chicken gut microbiome revealed by metagenomics and culture.</title>
        <authorList>
            <person name="Gilroy R."/>
            <person name="Ravi A."/>
            <person name="Getino M."/>
            <person name="Pursley I."/>
            <person name="Horton D.L."/>
            <person name="Alikhan N.F."/>
            <person name="Baker D."/>
            <person name="Gharbi K."/>
            <person name="Hall N."/>
            <person name="Watson M."/>
            <person name="Adriaenssens E.M."/>
            <person name="Foster-Nyarko E."/>
            <person name="Jarju S."/>
            <person name="Secka A."/>
            <person name="Antonio M."/>
            <person name="Oren A."/>
            <person name="Chaudhuri R.R."/>
            <person name="La Ragione R."/>
            <person name="Hildebrand F."/>
            <person name="Pallen M.J."/>
        </authorList>
    </citation>
    <scope>NUCLEOTIDE SEQUENCE</scope>
    <source>
        <strain evidence="3">F6-4510</strain>
    </source>
</reference>
<protein>
    <submittedName>
        <fullName evidence="3">SGNH/GDSL hydrolase family protein</fullName>
    </submittedName>
</protein>
<proteinExistence type="predicted"/>
<dbReference type="AlphaFoldDB" id="A0A9D9E1J4"/>
<dbReference type="InterPro" id="IPR013830">
    <property type="entry name" value="SGNH_hydro"/>
</dbReference>
<evidence type="ECO:0000256" key="1">
    <source>
        <dbReference type="SAM" id="SignalP"/>
    </source>
</evidence>
<organism evidence="3 4">
    <name type="scientific">Candidatus Fimicola merdigallinarum</name>
    <dbReference type="NCBI Taxonomy" id="2840819"/>
    <lineage>
        <taxon>Bacteria</taxon>
        <taxon>Bacillati</taxon>
        <taxon>Bacillota</taxon>
        <taxon>Clostridia</taxon>
        <taxon>Lachnospirales</taxon>
        <taxon>Lachnospiraceae</taxon>
        <taxon>Lachnospiraceae incertae sedis</taxon>
        <taxon>Candidatus Fimicola</taxon>
    </lineage>
</organism>
<comment type="caution">
    <text evidence="3">The sequence shown here is derived from an EMBL/GenBank/DDBJ whole genome shotgun (WGS) entry which is preliminary data.</text>
</comment>
<gene>
    <name evidence="3" type="ORF">IAC55_08280</name>
</gene>
<evidence type="ECO:0000313" key="3">
    <source>
        <dbReference type="EMBL" id="MBO8435299.1"/>
    </source>
</evidence>
<dbReference type="GO" id="GO:0004622">
    <property type="term" value="F:phosphatidylcholine lysophospholipase activity"/>
    <property type="evidence" value="ECO:0007669"/>
    <property type="project" value="TreeGrafter"/>
</dbReference>
<reference evidence="3" key="1">
    <citation type="submission" date="2020-10" db="EMBL/GenBank/DDBJ databases">
        <authorList>
            <person name="Gilroy R."/>
        </authorList>
    </citation>
    <scope>NUCLEOTIDE SEQUENCE</scope>
    <source>
        <strain evidence="3">F6-4510</strain>
    </source>
</reference>
<accession>A0A9D9E1J4</accession>
<feature type="chain" id="PRO_5038891901" evidence="1">
    <location>
        <begin position="22"/>
        <end position="701"/>
    </location>
</feature>
<dbReference type="SUPFAM" id="SSF52266">
    <property type="entry name" value="SGNH hydrolase"/>
    <property type="match status" value="1"/>
</dbReference>
<dbReference type="Pfam" id="PF13472">
    <property type="entry name" value="Lipase_GDSL_2"/>
    <property type="match status" value="1"/>
</dbReference>
<dbReference type="CDD" id="cd00229">
    <property type="entry name" value="SGNH_hydrolase"/>
    <property type="match status" value="1"/>
</dbReference>
<dbReference type="Gene3D" id="3.40.50.1110">
    <property type="entry name" value="SGNH hydrolase"/>
    <property type="match status" value="1"/>
</dbReference>
<dbReference type="InterPro" id="IPR036514">
    <property type="entry name" value="SGNH_hydro_sf"/>
</dbReference>
<dbReference type="InterPro" id="IPR051532">
    <property type="entry name" value="Ester_Hydrolysis_Enzymes"/>
</dbReference>